<organism evidence="3 4">
    <name type="scientific">Devosia nanyangense</name>
    <dbReference type="NCBI Taxonomy" id="1228055"/>
    <lineage>
        <taxon>Bacteria</taxon>
        <taxon>Pseudomonadati</taxon>
        <taxon>Pseudomonadota</taxon>
        <taxon>Alphaproteobacteria</taxon>
        <taxon>Hyphomicrobiales</taxon>
        <taxon>Devosiaceae</taxon>
        <taxon>Devosia</taxon>
    </lineage>
</organism>
<accession>A0A933NZX4</accession>
<feature type="chain" id="PRO_5038024971" evidence="1">
    <location>
        <begin position="40"/>
        <end position="187"/>
    </location>
</feature>
<evidence type="ECO:0000313" key="4">
    <source>
        <dbReference type="Proteomes" id="UP000782610"/>
    </source>
</evidence>
<dbReference type="SMART" id="SM00318">
    <property type="entry name" value="SNc"/>
    <property type="match status" value="1"/>
</dbReference>
<evidence type="ECO:0000256" key="1">
    <source>
        <dbReference type="SAM" id="SignalP"/>
    </source>
</evidence>
<name>A0A933NZX4_9HYPH</name>
<dbReference type="SUPFAM" id="SSF50199">
    <property type="entry name" value="Staphylococcal nuclease"/>
    <property type="match status" value="1"/>
</dbReference>
<sequence>MPSDTGRLQRFRKSWTLALSIALLSGAALCGALTGSAQAQTTDTEIRGTPEVIDADVLKFGTQRVILWGVDAPERKQTCQLNGELWGCYDVAFRHLQLLAGRGEVTCTYKSDPDPFGRRFGVCEGGGQDLNAEMVRAGLALAFGEQSDDYDAAMADAITAAVGLWQPGVNFEEPWVFRRRETPGGYR</sequence>
<proteinExistence type="predicted"/>
<dbReference type="InterPro" id="IPR035437">
    <property type="entry name" value="SNase_OB-fold_sf"/>
</dbReference>
<dbReference type="Proteomes" id="UP000782610">
    <property type="component" value="Unassembled WGS sequence"/>
</dbReference>
<reference evidence="3" key="1">
    <citation type="submission" date="2020-07" db="EMBL/GenBank/DDBJ databases">
        <title>Huge and variable diversity of episymbiotic CPR bacteria and DPANN archaea in groundwater ecosystems.</title>
        <authorList>
            <person name="He C.Y."/>
            <person name="Keren R."/>
            <person name="Whittaker M."/>
            <person name="Farag I.F."/>
            <person name="Doudna J."/>
            <person name="Cate J.H.D."/>
            <person name="Banfield J.F."/>
        </authorList>
    </citation>
    <scope>NUCLEOTIDE SEQUENCE</scope>
    <source>
        <strain evidence="3">NC_groundwater_1586_Pr3_B-0.1um_66_15</strain>
    </source>
</reference>
<feature type="domain" description="TNase-like" evidence="2">
    <location>
        <begin position="44"/>
        <end position="167"/>
    </location>
</feature>
<keyword evidence="1" id="KW-0732">Signal</keyword>
<dbReference type="AlphaFoldDB" id="A0A933NZX4"/>
<evidence type="ECO:0000313" key="3">
    <source>
        <dbReference type="EMBL" id="MBI4923526.1"/>
    </source>
</evidence>
<dbReference type="EMBL" id="JACRAF010000057">
    <property type="protein sequence ID" value="MBI4923526.1"/>
    <property type="molecule type" value="Genomic_DNA"/>
</dbReference>
<feature type="signal peptide" evidence="1">
    <location>
        <begin position="1"/>
        <end position="39"/>
    </location>
</feature>
<evidence type="ECO:0000259" key="2">
    <source>
        <dbReference type="SMART" id="SM00318"/>
    </source>
</evidence>
<comment type="caution">
    <text evidence="3">The sequence shown here is derived from an EMBL/GenBank/DDBJ whole genome shotgun (WGS) entry which is preliminary data.</text>
</comment>
<dbReference type="InterPro" id="IPR016071">
    <property type="entry name" value="Staphylococal_nuclease_OB-fold"/>
</dbReference>
<protein>
    <submittedName>
        <fullName evidence="3">Thermonuclease family protein</fullName>
    </submittedName>
</protein>
<dbReference type="Pfam" id="PF00565">
    <property type="entry name" value="SNase"/>
    <property type="match status" value="1"/>
</dbReference>
<gene>
    <name evidence="3" type="ORF">HY834_17440</name>
</gene>
<dbReference type="Gene3D" id="2.40.50.90">
    <property type="match status" value="1"/>
</dbReference>